<evidence type="ECO:0000259" key="9">
    <source>
        <dbReference type="PROSITE" id="PS50011"/>
    </source>
</evidence>
<dbReference type="InterPro" id="IPR023298">
    <property type="entry name" value="ATPase_P-typ_TM_dom_sf"/>
</dbReference>
<comment type="subcellular location">
    <subcellularLocation>
        <location evidence="1 7">Membrane</location>
    </subcellularLocation>
</comment>
<dbReference type="GO" id="GO:0046872">
    <property type="term" value="F:metal ion binding"/>
    <property type="evidence" value="ECO:0007669"/>
    <property type="project" value="UniProtKB-KW"/>
</dbReference>
<comment type="similarity">
    <text evidence="7">Belongs to the cation transport ATPase (P-type) (TC 3.A.3) family. Type IB subfamily.</text>
</comment>
<dbReference type="GO" id="GO:0016887">
    <property type="term" value="F:ATP hydrolysis activity"/>
    <property type="evidence" value="ECO:0007669"/>
    <property type="project" value="InterPro"/>
</dbReference>
<dbReference type="GO" id="GO:0019829">
    <property type="term" value="F:ATPase-coupled monoatomic cation transmembrane transporter activity"/>
    <property type="evidence" value="ECO:0007669"/>
    <property type="project" value="InterPro"/>
</dbReference>
<evidence type="ECO:0000256" key="2">
    <source>
        <dbReference type="ARBA" id="ARBA00022692"/>
    </source>
</evidence>
<dbReference type="InterPro" id="IPR059000">
    <property type="entry name" value="ATPase_P-type_domA"/>
</dbReference>
<evidence type="ECO:0000313" key="11">
    <source>
        <dbReference type="EMBL" id="RDL37088.1"/>
    </source>
</evidence>
<dbReference type="InterPro" id="IPR018303">
    <property type="entry name" value="ATPase_P-typ_P_site"/>
</dbReference>
<dbReference type="InterPro" id="IPR008250">
    <property type="entry name" value="ATPase_P-typ_transduc_dom_A_sf"/>
</dbReference>
<evidence type="ECO:0000256" key="1">
    <source>
        <dbReference type="ARBA" id="ARBA00004370"/>
    </source>
</evidence>
<evidence type="ECO:0000313" key="12">
    <source>
        <dbReference type="Proteomes" id="UP000254866"/>
    </source>
</evidence>
<evidence type="ECO:0000256" key="3">
    <source>
        <dbReference type="ARBA" id="ARBA00022723"/>
    </source>
</evidence>
<dbReference type="InterPro" id="IPR000719">
    <property type="entry name" value="Prot_kinase_dom"/>
</dbReference>
<dbReference type="PROSITE" id="PS50011">
    <property type="entry name" value="PROTEIN_KINASE_DOM"/>
    <property type="match status" value="1"/>
</dbReference>
<dbReference type="PANTHER" id="PTHR46594">
    <property type="entry name" value="P-TYPE CATION-TRANSPORTING ATPASE"/>
    <property type="match status" value="1"/>
</dbReference>
<dbReference type="NCBIfam" id="TIGR01525">
    <property type="entry name" value="ATPase-IB_hvy"/>
    <property type="match status" value="1"/>
</dbReference>
<feature type="transmembrane region" description="Helical" evidence="7">
    <location>
        <begin position="730"/>
        <end position="750"/>
    </location>
</feature>
<dbReference type="InterPro" id="IPR023214">
    <property type="entry name" value="HAD_sf"/>
</dbReference>
<name>A0A370TNJ0_9HELO</name>
<dbReference type="SFLD" id="SFLDG00002">
    <property type="entry name" value="C1.7:_P-type_atpase_like"/>
    <property type="match status" value="1"/>
</dbReference>
<evidence type="ECO:0000256" key="4">
    <source>
        <dbReference type="ARBA" id="ARBA00022967"/>
    </source>
</evidence>
<keyword evidence="7" id="KW-0547">Nucleotide-binding</keyword>
<feature type="transmembrane region" description="Helical" evidence="7">
    <location>
        <begin position="1352"/>
        <end position="1371"/>
    </location>
</feature>
<evidence type="ECO:0000256" key="7">
    <source>
        <dbReference type="RuleBase" id="RU362081"/>
    </source>
</evidence>
<organism evidence="11 12">
    <name type="scientific">Venustampulla echinocandica</name>
    <dbReference type="NCBI Taxonomy" id="2656787"/>
    <lineage>
        <taxon>Eukaryota</taxon>
        <taxon>Fungi</taxon>
        <taxon>Dikarya</taxon>
        <taxon>Ascomycota</taxon>
        <taxon>Pezizomycotina</taxon>
        <taxon>Leotiomycetes</taxon>
        <taxon>Helotiales</taxon>
        <taxon>Pleuroascaceae</taxon>
        <taxon>Venustampulla</taxon>
    </lineage>
</organism>
<protein>
    <recommendedName>
        <fullName evidence="13">HMA domain-containing protein</fullName>
    </recommendedName>
</protein>
<dbReference type="SUPFAM" id="SSF55008">
    <property type="entry name" value="HMA, heavy metal-associated domain"/>
    <property type="match status" value="1"/>
</dbReference>
<dbReference type="Pfam" id="PF00702">
    <property type="entry name" value="Hydrolase"/>
    <property type="match status" value="1"/>
</dbReference>
<gene>
    <name evidence="11" type="ORF">BP5553_04521</name>
</gene>
<dbReference type="PRINTS" id="PR00120">
    <property type="entry name" value="HATPASE"/>
</dbReference>
<dbReference type="SFLD" id="SFLDF00027">
    <property type="entry name" value="p-type_atpase"/>
    <property type="match status" value="1"/>
</dbReference>
<dbReference type="Pfam" id="PF24534">
    <property type="entry name" value="HMA_PCA1"/>
    <property type="match status" value="1"/>
</dbReference>
<dbReference type="InterPro" id="IPR027256">
    <property type="entry name" value="P-typ_ATPase_IB"/>
</dbReference>
<dbReference type="InterPro" id="IPR011009">
    <property type="entry name" value="Kinase-like_dom_sf"/>
</dbReference>
<keyword evidence="6 7" id="KW-0472">Membrane</keyword>
<evidence type="ECO:0008006" key="13">
    <source>
        <dbReference type="Google" id="ProtNLM"/>
    </source>
</evidence>
<dbReference type="GO" id="GO:0016020">
    <property type="term" value="C:membrane"/>
    <property type="evidence" value="ECO:0007669"/>
    <property type="project" value="UniProtKB-SubCell"/>
</dbReference>
<dbReference type="Pfam" id="PF00122">
    <property type="entry name" value="E1-E2_ATPase"/>
    <property type="match status" value="1"/>
</dbReference>
<dbReference type="PANTHER" id="PTHR46594:SF4">
    <property type="entry name" value="P-TYPE CATION-TRANSPORTING ATPASE"/>
    <property type="match status" value="1"/>
</dbReference>
<feature type="compositionally biased region" description="Low complexity" evidence="8">
    <location>
        <begin position="354"/>
        <end position="366"/>
    </location>
</feature>
<dbReference type="NCBIfam" id="TIGR01494">
    <property type="entry name" value="ATPase_P-type"/>
    <property type="match status" value="1"/>
</dbReference>
<feature type="region of interest" description="Disordered" evidence="8">
    <location>
        <begin position="352"/>
        <end position="393"/>
    </location>
</feature>
<dbReference type="Gene3D" id="3.30.70.100">
    <property type="match status" value="1"/>
</dbReference>
<dbReference type="Proteomes" id="UP000254866">
    <property type="component" value="Unassembled WGS sequence"/>
</dbReference>
<feature type="transmembrane region" description="Helical" evidence="7">
    <location>
        <begin position="793"/>
        <end position="814"/>
    </location>
</feature>
<dbReference type="STRING" id="2656787.A0A370TNJ0"/>
<feature type="domain" description="HMA" evidence="10">
    <location>
        <begin position="576"/>
        <end position="644"/>
    </location>
</feature>
<dbReference type="PROSITE" id="PS50846">
    <property type="entry name" value="HMA_2"/>
    <property type="match status" value="1"/>
</dbReference>
<dbReference type="GeneID" id="43597370"/>
<evidence type="ECO:0000259" key="10">
    <source>
        <dbReference type="PROSITE" id="PS50846"/>
    </source>
</evidence>
<dbReference type="SUPFAM" id="SSF56112">
    <property type="entry name" value="Protein kinase-like (PK-like)"/>
    <property type="match status" value="1"/>
</dbReference>
<dbReference type="InterPro" id="IPR023299">
    <property type="entry name" value="ATPase_P-typ_cyto_dom_N"/>
</dbReference>
<proteinExistence type="inferred from homology"/>
<dbReference type="SFLD" id="SFLDS00003">
    <property type="entry name" value="Haloacid_Dehalogenase"/>
    <property type="match status" value="1"/>
</dbReference>
<dbReference type="InterPro" id="IPR044492">
    <property type="entry name" value="P_typ_ATPase_HD_dom"/>
</dbReference>
<feature type="transmembrane region" description="Helical" evidence="7">
    <location>
        <begin position="1321"/>
        <end position="1346"/>
    </location>
</feature>
<dbReference type="Gene3D" id="1.10.510.10">
    <property type="entry name" value="Transferase(Phosphotransferase) domain 1"/>
    <property type="match status" value="1"/>
</dbReference>
<keyword evidence="12" id="KW-1185">Reference proteome</keyword>
<dbReference type="GO" id="GO:0004672">
    <property type="term" value="F:protein kinase activity"/>
    <property type="evidence" value="ECO:0007669"/>
    <property type="project" value="InterPro"/>
</dbReference>
<dbReference type="Gene3D" id="3.40.50.1000">
    <property type="entry name" value="HAD superfamily/HAD-like"/>
    <property type="match status" value="1"/>
</dbReference>
<dbReference type="PRINTS" id="PR00119">
    <property type="entry name" value="CATATPASE"/>
</dbReference>
<keyword evidence="2 7" id="KW-0812">Transmembrane</keyword>
<keyword evidence="7" id="KW-0067">ATP-binding</keyword>
<evidence type="ECO:0000256" key="6">
    <source>
        <dbReference type="ARBA" id="ARBA00023136"/>
    </source>
</evidence>
<dbReference type="RefSeq" id="XP_031869744.1">
    <property type="nucleotide sequence ID" value="XM_032013144.1"/>
</dbReference>
<dbReference type="SUPFAM" id="SSF81665">
    <property type="entry name" value="Calcium ATPase, transmembrane domain M"/>
    <property type="match status" value="1"/>
</dbReference>
<dbReference type="InterPro" id="IPR006121">
    <property type="entry name" value="HMA_dom"/>
</dbReference>
<dbReference type="SUPFAM" id="SSF81653">
    <property type="entry name" value="Calcium ATPase, transduction domain A"/>
    <property type="match status" value="1"/>
</dbReference>
<dbReference type="Gene3D" id="3.40.1110.10">
    <property type="entry name" value="Calcium-transporting ATPase, cytoplasmic domain N"/>
    <property type="match status" value="1"/>
</dbReference>
<accession>A0A370TNJ0</accession>
<dbReference type="SUPFAM" id="SSF56784">
    <property type="entry name" value="HAD-like"/>
    <property type="match status" value="1"/>
</dbReference>
<dbReference type="OrthoDB" id="432719at2759"/>
<sequence>MSTQAKLEEENLPDYDAADYFPVGIGQIFNSRYQVLGKLGFGNNSTVAVARFTATLDYVHSSCHLIHTDIKASNILSEIEDESILAAFEAFEAESPSPKVIRPDRTIYTSRKLGLPKTFVPPVLCDFGVARFGDEVNNEDIQPEVYRSAEVILEMNWNYPVDIWNVGVMDKHRFDGRDPTGKYSNRYQLAEMIAYMGPPPLKIPAAQRRKPELFRQASLSAMSDFQAPTYVTAGLRQRSCKRVTCNATSRGASGNCCDDSCLVEVARRECNNECGHDPVELEKSSQPRDSVADSDVALKAKSGNQPCARHYKKTRDQYGAMLNNLGCICKVLLSLNMETCCVIPSHASIRSKRSTTSAKSTASNTHHSPESMPSVETKKASDCSEKSSCCGDSSKTLAKTVAEVAVSKMDDCSKEGCCSSKSSAKEASEATTSAVDTRLTRSCCSGSAKAVSAVSTVSSPKINNCPKTGCCTSNLSKAASEDIVAVVDDYSKTSCCSKSALNPVSPANVSQADDCSKKACCISELSASSSSSKSNTEAKLALAASDCIKDVVLAPATAQVAGTDDIDMEKGLLQVEHLVLNVQGMTCTGCEKKLYKSLNSLPTISNVKTSLVLAQAEFDLRRSDTSDNVDIIKIIERMTGFTCTKMIQSGQELDMIVGDHAQGFAGKQDLPLGITDLSVLNKNTIRVTYHPKIVGARELLADPFFRSAKLAPPAVRLQIASGRAHVRMTFFMTILSALLTIPVLILAWAPLPPHKILYGAISLALATTVQIAIAGPFYTGALKALVFSRMIEMDLLIVLSTTTAYIYSVIAYAYLAAGKPLSTGEFFETSTLLVTLIMVGRAVSAFARQRAVESISIESLQTPTALLIDPETHQEQVIDARLLQYQDTFKVLPDTAIVTDGMVIAGETEVDESMITGEATLVVKMPGLFVVAGSINHSGTLIVRLTRLPGENTIKTIGSMVDEAKSSKPRIQEIADRVAGYFVPVILVITVLVFAIWVAIGQAVRHQSVTTTCIVAMTYAISALIVSCPCAIGLAVPLVVVIAGGVAAKHGLIFKSAETIEIARNVSHVIFDKTGTLTQGKLSVEAEEYPTGKVDSLAPMLLGLTTNNNHPVSTAISAHMKALGFQPSKVENVVSVAGNGIEAMWNGSTIRAGNPHWLGFEDSPVVHKILSLGLTMFCISMDGELVAAFGLKDLLRPDAIETINQLQKRSVEVSIVSGDNKGAVQSIARLLGIPRSHVRYRCSPGDKQVYVKEMLVPEKSVVMFCGDGTNDAVALAQASIGMHMNEGTDIAQSAADAVLMRPSLSGILTLMDLSRAFYRRVVFNFTWAFVYNLFAILLAAGAFPYTRIPPRYAGLGEIVSVLPVIAIAMQLKWARFQGRE</sequence>
<dbReference type="InterPro" id="IPR036163">
    <property type="entry name" value="HMA_dom_sf"/>
</dbReference>
<keyword evidence="5 7" id="KW-1133">Transmembrane helix</keyword>
<dbReference type="NCBIfam" id="TIGR01511">
    <property type="entry name" value="ATPase-IB1_Cu"/>
    <property type="match status" value="1"/>
</dbReference>
<feature type="domain" description="Protein kinase" evidence="9">
    <location>
        <begin position="1"/>
        <end position="262"/>
    </location>
</feature>
<feature type="transmembrane region" description="Helical" evidence="7">
    <location>
        <begin position="1020"/>
        <end position="1046"/>
    </location>
</feature>
<keyword evidence="3 7" id="KW-0479">Metal-binding</keyword>
<feature type="transmembrane region" description="Helical" evidence="7">
    <location>
        <begin position="978"/>
        <end position="1000"/>
    </location>
</feature>
<reference evidence="11 12" key="1">
    <citation type="journal article" date="2018" name="IMA Fungus">
        <title>IMA Genome-F 9: Draft genome sequence of Annulohypoxylon stygium, Aspergillus mulundensis, Berkeleyomyces basicola (syn. Thielaviopsis basicola), Ceratocystis smalleyi, two Cercospora beticola strains, Coleophoma cylindrospora, Fusarium fracticaudum, Phialophora cf. hyalina, and Morchella septimelata.</title>
        <authorList>
            <person name="Wingfield B.D."/>
            <person name="Bills G.F."/>
            <person name="Dong Y."/>
            <person name="Huang W."/>
            <person name="Nel W.J."/>
            <person name="Swalarsk-Parry B.S."/>
            <person name="Vaghefi N."/>
            <person name="Wilken P.M."/>
            <person name="An Z."/>
            <person name="de Beer Z.W."/>
            <person name="De Vos L."/>
            <person name="Chen L."/>
            <person name="Duong T.A."/>
            <person name="Gao Y."/>
            <person name="Hammerbacher A."/>
            <person name="Kikkert J.R."/>
            <person name="Li Y."/>
            <person name="Li H."/>
            <person name="Li K."/>
            <person name="Li Q."/>
            <person name="Liu X."/>
            <person name="Ma X."/>
            <person name="Naidoo K."/>
            <person name="Pethybridge S.J."/>
            <person name="Sun J."/>
            <person name="Steenkamp E.T."/>
            <person name="van der Nest M.A."/>
            <person name="van Wyk S."/>
            <person name="Wingfield M.J."/>
            <person name="Xiong C."/>
            <person name="Yue Q."/>
            <person name="Zhang X."/>
        </authorList>
    </citation>
    <scope>NUCLEOTIDE SEQUENCE [LARGE SCALE GENOMIC DNA]</scope>
    <source>
        <strain evidence="11 12">BP 5553</strain>
    </source>
</reference>
<evidence type="ECO:0000256" key="5">
    <source>
        <dbReference type="ARBA" id="ARBA00022989"/>
    </source>
</evidence>
<feature type="compositionally biased region" description="Basic and acidic residues" evidence="8">
    <location>
        <begin position="376"/>
        <end position="385"/>
    </location>
</feature>
<dbReference type="GO" id="GO:0005524">
    <property type="term" value="F:ATP binding"/>
    <property type="evidence" value="ECO:0007669"/>
    <property type="project" value="UniProtKB-UniRule"/>
</dbReference>
<keyword evidence="4" id="KW-1278">Translocase</keyword>
<comment type="caution">
    <text evidence="11">The sequence shown here is derived from an EMBL/GenBank/DDBJ whole genome shotgun (WGS) entry which is preliminary data.</text>
</comment>
<feature type="transmembrane region" description="Helical" evidence="7">
    <location>
        <begin position="756"/>
        <end position="781"/>
    </location>
</feature>
<dbReference type="EMBL" id="NPIC01000003">
    <property type="protein sequence ID" value="RDL37088.1"/>
    <property type="molecule type" value="Genomic_DNA"/>
</dbReference>
<dbReference type="InterPro" id="IPR056236">
    <property type="entry name" value="HMA_PCA1"/>
</dbReference>
<dbReference type="Pfam" id="PF00403">
    <property type="entry name" value="HMA"/>
    <property type="match status" value="1"/>
</dbReference>
<dbReference type="CDD" id="cd00371">
    <property type="entry name" value="HMA"/>
    <property type="match status" value="1"/>
</dbReference>
<dbReference type="PROSITE" id="PS00154">
    <property type="entry name" value="ATPASE_E1_E2"/>
    <property type="match status" value="1"/>
</dbReference>
<dbReference type="InterPro" id="IPR001757">
    <property type="entry name" value="P_typ_ATPase"/>
</dbReference>
<dbReference type="Gene3D" id="2.70.150.10">
    <property type="entry name" value="Calcium-transporting ATPase, cytoplasmic transduction domain A"/>
    <property type="match status" value="1"/>
</dbReference>
<evidence type="ECO:0000256" key="8">
    <source>
        <dbReference type="SAM" id="MobiDB-lite"/>
    </source>
</evidence>
<dbReference type="InterPro" id="IPR036412">
    <property type="entry name" value="HAD-like_sf"/>
</dbReference>